<reference evidence="2 3" key="1">
    <citation type="submission" date="2019-01" db="EMBL/GenBank/DDBJ databases">
        <title>High-quality-draft genome sequences of five non-tuberculosis mycobacteriaceae isolated from a nosocomial environment.</title>
        <authorList>
            <person name="Tiago I."/>
            <person name="Alarico S."/>
            <person name="Pereira S.G."/>
            <person name="Coelho C."/>
            <person name="Maranha A."/>
            <person name="Empadinhas N."/>
        </authorList>
    </citation>
    <scope>NUCLEOTIDE SEQUENCE [LARGE SCALE GENOMIC DNA]</scope>
    <source>
        <strain evidence="2 3">24AIII</strain>
    </source>
</reference>
<sequence>MDDTFTRLIKALDAPVGRYKMLDAYWYGRQPLAFIAPEQRKALGDRMGRLVANIPRLTVLSIADRLKVQSFDGVDISQEWEANDMPQHSGTLFKEALLLGAAYVLVSTNPDGSPRITVESAKQVTVERDPATRQVTSALKRWETRTTTEATLFLPDRIVRFTANGKGATASAFKQVDEWSNPLGVVPIVPVVNSDRLLDVDGVSEIWDLIPLCDLANKLLCDMAVTSEMTGMPRRWITGMTLGERIVTNADGTPVLDANGLPVREPVNPISEDTYKMAVAASSDARFGQWEAASMAGYESGMRVVMASIGAISSLPPAYLNMTNSQPTSADAVRAQESSLTAKVEAKELAFGPGLEQVAALVVAIRDGVDPASVTARVTWADAASRSVAQEADAAVKLFQAGVLACSTTQRRLGMSDDEIAADRAARRAEALDAQGVTLLTPKPADPATAPASPETAAAA</sequence>
<dbReference type="InterPro" id="IPR021145">
    <property type="entry name" value="Portal_protein_SPP1_Gp6-like"/>
</dbReference>
<feature type="compositionally biased region" description="Low complexity" evidence="1">
    <location>
        <begin position="441"/>
        <end position="460"/>
    </location>
</feature>
<evidence type="ECO:0000256" key="1">
    <source>
        <dbReference type="SAM" id="MobiDB-lite"/>
    </source>
</evidence>
<gene>
    <name evidence="2" type="ORF">EUA03_19970</name>
</gene>
<comment type="caution">
    <text evidence="2">The sequence shown here is derived from an EMBL/GenBank/DDBJ whole genome shotgun (WGS) entry which is preliminary data.</text>
</comment>
<protein>
    <submittedName>
        <fullName evidence="2">Phage portal protein</fullName>
    </submittedName>
</protein>
<dbReference type="AlphaFoldDB" id="A0A4R5WCF7"/>
<dbReference type="Proteomes" id="UP000294929">
    <property type="component" value="Unassembled WGS sequence"/>
</dbReference>
<feature type="region of interest" description="Disordered" evidence="1">
    <location>
        <begin position="435"/>
        <end position="460"/>
    </location>
</feature>
<name>A0A4R5WCF7_MYCMU</name>
<accession>A0A4R5WCF7</accession>
<proteinExistence type="predicted"/>
<dbReference type="Pfam" id="PF05133">
    <property type="entry name" value="SPP1_portal"/>
    <property type="match status" value="1"/>
</dbReference>
<evidence type="ECO:0000313" key="2">
    <source>
        <dbReference type="EMBL" id="TDK86354.1"/>
    </source>
</evidence>
<evidence type="ECO:0000313" key="3">
    <source>
        <dbReference type="Proteomes" id="UP000294929"/>
    </source>
</evidence>
<dbReference type="EMBL" id="SDLO01000019">
    <property type="protein sequence ID" value="TDK86354.1"/>
    <property type="molecule type" value="Genomic_DNA"/>
</dbReference>
<organism evidence="2 3">
    <name type="scientific">Mycolicibacterium mucogenicum</name>
    <name type="common">Mycobacterium mucogenicum</name>
    <dbReference type="NCBI Taxonomy" id="56689"/>
    <lineage>
        <taxon>Bacteria</taxon>
        <taxon>Bacillati</taxon>
        <taxon>Actinomycetota</taxon>
        <taxon>Actinomycetes</taxon>
        <taxon>Mycobacteriales</taxon>
        <taxon>Mycobacteriaceae</taxon>
        <taxon>Mycolicibacterium</taxon>
    </lineage>
</organism>